<evidence type="ECO:0000313" key="1">
    <source>
        <dbReference type="EMBL" id="ESN94486.1"/>
    </source>
</evidence>
<reference evidence="3" key="1">
    <citation type="submission" date="2012-12" db="EMBL/GenBank/DDBJ databases">
        <authorList>
            <person name="Hellsten U."/>
            <person name="Grimwood J."/>
            <person name="Chapman J.A."/>
            <person name="Shapiro H."/>
            <person name="Aerts A."/>
            <person name="Otillar R.P."/>
            <person name="Terry A.Y."/>
            <person name="Boore J.L."/>
            <person name="Simakov O."/>
            <person name="Marletaz F."/>
            <person name="Cho S.-J."/>
            <person name="Edsinger-Gonzales E."/>
            <person name="Havlak P."/>
            <person name="Kuo D.-H."/>
            <person name="Larsson T."/>
            <person name="Lv J."/>
            <person name="Arendt D."/>
            <person name="Savage R."/>
            <person name="Osoegawa K."/>
            <person name="de Jong P."/>
            <person name="Lindberg D.R."/>
            <person name="Seaver E.C."/>
            <person name="Weisblat D.A."/>
            <person name="Putnam N.H."/>
            <person name="Grigoriev I.V."/>
            <person name="Rokhsar D.S."/>
        </authorList>
    </citation>
    <scope>NUCLEOTIDE SEQUENCE</scope>
</reference>
<evidence type="ECO:0000313" key="2">
    <source>
        <dbReference type="EnsemblMetazoa" id="HelroP164341"/>
    </source>
</evidence>
<dbReference type="RefSeq" id="XP_009027546.1">
    <property type="nucleotide sequence ID" value="XM_009029298.1"/>
</dbReference>
<dbReference type="AlphaFoldDB" id="T1EVA4"/>
<dbReference type="HOGENOM" id="CLU_1808307_0_0_1"/>
<dbReference type="Proteomes" id="UP000015101">
    <property type="component" value="Unassembled WGS sequence"/>
</dbReference>
<reference evidence="2" key="3">
    <citation type="submission" date="2015-06" db="UniProtKB">
        <authorList>
            <consortium name="EnsemblMetazoa"/>
        </authorList>
    </citation>
    <scope>IDENTIFICATION</scope>
</reference>
<dbReference type="InParanoid" id="T1EVA4"/>
<dbReference type="EMBL" id="KB097571">
    <property type="protein sequence ID" value="ESN94486.1"/>
    <property type="molecule type" value="Genomic_DNA"/>
</dbReference>
<keyword evidence="3" id="KW-1185">Reference proteome</keyword>
<name>T1EVA4_HELRO</name>
<reference evidence="1 3" key="2">
    <citation type="journal article" date="2013" name="Nature">
        <title>Insights into bilaterian evolution from three spiralian genomes.</title>
        <authorList>
            <person name="Simakov O."/>
            <person name="Marletaz F."/>
            <person name="Cho S.J."/>
            <person name="Edsinger-Gonzales E."/>
            <person name="Havlak P."/>
            <person name="Hellsten U."/>
            <person name="Kuo D.H."/>
            <person name="Larsson T."/>
            <person name="Lv J."/>
            <person name="Arendt D."/>
            <person name="Savage R."/>
            <person name="Osoegawa K."/>
            <person name="de Jong P."/>
            <person name="Grimwood J."/>
            <person name="Chapman J.A."/>
            <person name="Shapiro H."/>
            <person name="Aerts A."/>
            <person name="Otillar R.P."/>
            <person name="Terry A.Y."/>
            <person name="Boore J.L."/>
            <person name="Grigoriev I.V."/>
            <person name="Lindberg D.R."/>
            <person name="Seaver E.C."/>
            <person name="Weisblat D.A."/>
            <person name="Putnam N.H."/>
            <person name="Rokhsar D.S."/>
        </authorList>
    </citation>
    <scope>NUCLEOTIDE SEQUENCE</scope>
</reference>
<organism evidence="2 3">
    <name type="scientific">Helobdella robusta</name>
    <name type="common">Californian leech</name>
    <dbReference type="NCBI Taxonomy" id="6412"/>
    <lineage>
        <taxon>Eukaryota</taxon>
        <taxon>Metazoa</taxon>
        <taxon>Spiralia</taxon>
        <taxon>Lophotrochozoa</taxon>
        <taxon>Annelida</taxon>
        <taxon>Clitellata</taxon>
        <taxon>Hirudinea</taxon>
        <taxon>Rhynchobdellida</taxon>
        <taxon>Glossiphoniidae</taxon>
        <taxon>Helobdella</taxon>
    </lineage>
</organism>
<dbReference type="GeneID" id="20200504"/>
<dbReference type="EnsemblMetazoa" id="HelroT164341">
    <property type="protein sequence ID" value="HelroP164341"/>
    <property type="gene ID" value="HelroG164341"/>
</dbReference>
<protein>
    <submittedName>
        <fullName evidence="1 2">Uncharacterized protein</fullName>
    </submittedName>
</protein>
<proteinExistence type="predicted"/>
<evidence type="ECO:0000313" key="3">
    <source>
        <dbReference type="Proteomes" id="UP000015101"/>
    </source>
</evidence>
<dbReference type="KEGG" id="hro:HELRODRAFT_164341"/>
<dbReference type="EMBL" id="AMQM01001635">
    <property type="status" value="NOT_ANNOTATED_CDS"/>
    <property type="molecule type" value="Genomic_DNA"/>
</dbReference>
<dbReference type="CTD" id="20200504"/>
<sequence length="143" mass="16175">MLLLLISLDSVRELVLEKGSKDCQTFPNAGSHSVQTHHILYTLYSASKNDGQYENFHIQALKKQTFRKNINNPSEEINSHSCTNYEHVHHSNLARPKSDSGYELLEIRNSAECVQRLNTANNVQSTSRELINFSNQAIAAICM</sequence>
<accession>T1EVA4</accession>
<gene>
    <name evidence="2" type="primary">20200504</name>
    <name evidence="1" type="ORF">HELRODRAFT_164341</name>
</gene>